<dbReference type="OrthoDB" id="823504at2759"/>
<dbReference type="InterPro" id="IPR036770">
    <property type="entry name" value="Ankyrin_rpt-contain_sf"/>
</dbReference>
<dbReference type="Pfam" id="PF12796">
    <property type="entry name" value="Ank_2"/>
    <property type="match status" value="1"/>
</dbReference>
<accession>A0A485K1J4</accession>
<name>A0A485K1J4_9STRA</name>
<dbReference type="EMBL" id="VJMH01000001">
    <property type="protein sequence ID" value="KAF0720830.1"/>
    <property type="molecule type" value="Genomic_DNA"/>
</dbReference>
<dbReference type="SUPFAM" id="SSF48403">
    <property type="entry name" value="Ankyrin repeat"/>
    <property type="match status" value="1"/>
</dbReference>
<evidence type="ECO:0000256" key="1">
    <source>
        <dbReference type="SAM" id="SignalP"/>
    </source>
</evidence>
<evidence type="ECO:0000313" key="4">
    <source>
        <dbReference type="Proteomes" id="UP000332933"/>
    </source>
</evidence>
<dbReference type="Gene3D" id="1.25.40.20">
    <property type="entry name" value="Ankyrin repeat-containing domain"/>
    <property type="match status" value="2"/>
</dbReference>
<keyword evidence="4" id="KW-1185">Reference proteome</keyword>
<keyword evidence="1" id="KW-0732">Signal</keyword>
<dbReference type="InterPro" id="IPR052050">
    <property type="entry name" value="SecEffector_AnkRepeat"/>
</dbReference>
<dbReference type="PANTHER" id="PTHR46586:SF3">
    <property type="entry name" value="ANKYRIN REPEAT-CONTAINING PROTEIN"/>
    <property type="match status" value="1"/>
</dbReference>
<feature type="signal peptide" evidence="1">
    <location>
        <begin position="1"/>
        <end position="28"/>
    </location>
</feature>
<dbReference type="PANTHER" id="PTHR46586">
    <property type="entry name" value="ANKYRIN REPEAT-CONTAINING PROTEIN"/>
    <property type="match status" value="1"/>
</dbReference>
<dbReference type="InterPro" id="IPR002110">
    <property type="entry name" value="Ankyrin_rpt"/>
</dbReference>
<organism evidence="3 4">
    <name type="scientific">Aphanomyces stellatus</name>
    <dbReference type="NCBI Taxonomy" id="120398"/>
    <lineage>
        <taxon>Eukaryota</taxon>
        <taxon>Sar</taxon>
        <taxon>Stramenopiles</taxon>
        <taxon>Oomycota</taxon>
        <taxon>Saprolegniomycetes</taxon>
        <taxon>Saprolegniales</taxon>
        <taxon>Verrucalvaceae</taxon>
        <taxon>Aphanomyces</taxon>
    </lineage>
</organism>
<protein>
    <submittedName>
        <fullName evidence="3">Aste57867_25 protein</fullName>
    </submittedName>
</protein>
<evidence type="ECO:0000313" key="3">
    <source>
        <dbReference type="EMBL" id="VFT77251.1"/>
    </source>
</evidence>
<dbReference type="Proteomes" id="UP000332933">
    <property type="component" value="Unassembled WGS sequence"/>
</dbReference>
<reference evidence="2" key="2">
    <citation type="submission" date="2019-06" db="EMBL/GenBank/DDBJ databases">
        <title>Genomics analysis of Aphanomyces spp. identifies a new class of oomycete effector associated with host adaptation.</title>
        <authorList>
            <person name="Gaulin E."/>
        </authorList>
    </citation>
    <scope>NUCLEOTIDE SEQUENCE</scope>
    <source>
        <strain evidence="2">CBS 578.67</strain>
    </source>
</reference>
<reference evidence="3 4" key="1">
    <citation type="submission" date="2019-03" db="EMBL/GenBank/DDBJ databases">
        <authorList>
            <person name="Gaulin E."/>
            <person name="Dumas B."/>
        </authorList>
    </citation>
    <scope>NUCLEOTIDE SEQUENCE [LARGE SCALE GENOMIC DNA]</scope>
    <source>
        <strain evidence="3">CBS 568.67</strain>
    </source>
</reference>
<proteinExistence type="predicted"/>
<dbReference type="AlphaFoldDB" id="A0A485K1J4"/>
<evidence type="ECO:0000313" key="2">
    <source>
        <dbReference type="EMBL" id="KAF0720830.1"/>
    </source>
</evidence>
<feature type="chain" id="PRO_5036355330" evidence="1">
    <location>
        <begin position="29"/>
        <end position="485"/>
    </location>
</feature>
<sequence length="485" mass="52980">MPPTAAAVLHSPALLLIVCSFQQGITKAIQSVLHCSTVQGIYGRLIVREDTSVDTSSTPSGDGKGVLVYMDALPAFMDHRREILATILNRPRAVADMHAMLATHSHMRDVVAEYAAFYGDAGLMEVICENAKEILPWFAVDVDPVTQYSHVRVRSHATHLFHLAAFHGHAAILTLLGMSQLNNSHRRGSSWSYSDLEVAAERGHLPCVQIALDNSGAGFFSGTYWGLRNLIYHQNERAATRGDKHLNLVDAVASDGNVELVNLLCRQGAPYSRAAIDNAATNGHLTLVEFFHAKQDSECTTQAMDGAAANGYLEVVQFLHDHRNEGCTTDAMDVAARHGHDTVVRFLLAKRAEGGTVKAMNAYVTRGDLAMVKLLAMGKCWASSVNLAASLGQLEIVKYLVGHKEIAFAAPAIEAAVQNGHINVVAYLHGQRAETCVAKFMQKAHGTNQLVIVEYFDSHRCKCCQDIPRDELLVAKPAKKRRRKN</sequence>
<gene>
    <name evidence="3" type="primary">Aste57867_25</name>
    <name evidence="2" type="ORF">As57867_000025</name>
    <name evidence="3" type="ORF">ASTE57867_25</name>
</gene>
<dbReference type="EMBL" id="CAADRA010000001">
    <property type="protein sequence ID" value="VFT77251.1"/>
    <property type="molecule type" value="Genomic_DNA"/>
</dbReference>